<dbReference type="AlphaFoldDB" id="B4D7E1"/>
<protein>
    <submittedName>
        <fullName evidence="1">Uncharacterized protein</fullName>
    </submittedName>
</protein>
<evidence type="ECO:0000313" key="2">
    <source>
        <dbReference type="Proteomes" id="UP000005824"/>
    </source>
</evidence>
<gene>
    <name evidence="1" type="ORF">CfE428DRAFT_4856</name>
</gene>
<comment type="caution">
    <text evidence="1">The sequence shown here is derived from an EMBL/GenBank/DDBJ whole genome shotgun (WGS) entry which is preliminary data.</text>
</comment>
<reference evidence="1 2" key="1">
    <citation type="journal article" date="2011" name="J. Bacteriol.">
        <title>Genome sequence of Chthoniobacter flavus Ellin428, an aerobic heterotrophic soil bacterium.</title>
        <authorList>
            <person name="Kant R."/>
            <person name="van Passel M.W."/>
            <person name="Palva A."/>
            <person name="Lucas S."/>
            <person name="Lapidus A."/>
            <person name="Glavina Del Rio T."/>
            <person name="Dalin E."/>
            <person name="Tice H."/>
            <person name="Bruce D."/>
            <person name="Goodwin L."/>
            <person name="Pitluck S."/>
            <person name="Larimer F.W."/>
            <person name="Land M.L."/>
            <person name="Hauser L."/>
            <person name="Sangwan P."/>
            <person name="de Vos W.M."/>
            <person name="Janssen P.H."/>
            <person name="Smidt H."/>
        </authorList>
    </citation>
    <scope>NUCLEOTIDE SEQUENCE [LARGE SCALE GENOMIC DNA]</scope>
    <source>
        <strain evidence="1 2">Ellin428</strain>
    </source>
</reference>
<dbReference type="InParanoid" id="B4D7E1"/>
<proteinExistence type="predicted"/>
<dbReference type="EMBL" id="ABVL01000018">
    <property type="protein sequence ID" value="EDY17558.1"/>
    <property type="molecule type" value="Genomic_DNA"/>
</dbReference>
<keyword evidence="2" id="KW-1185">Reference proteome</keyword>
<evidence type="ECO:0000313" key="1">
    <source>
        <dbReference type="EMBL" id="EDY17558.1"/>
    </source>
</evidence>
<accession>B4D7E1</accession>
<organism evidence="1 2">
    <name type="scientific">Chthoniobacter flavus Ellin428</name>
    <dbReference type="NCBI Taxonomy" id="497964"/>
    <lineage>
        <taxon>Bacteria</taxon>
        <taxon>Pseudomonadati</taxon>
        <taxon>Verrucomicrobiota</taxon>
        <taxon>Spartobacteria</taxon>
        <taxon>Chthoniobacterales</taxon>
        <taxon>Chthoniobacteraceae</taxon>
        <taxon>Chthoniobacter</taxon>
    </lineage>
</organism>
<sequence>MRYPAGIIVFLTSKNNELRYIFASNHFAALKNT</sequence>
<dbReference type="Proteomes" id="UP000005824">
    <property type="component" value="Unassembled WGS sequence"/>
</dbReference>
<name>B4D7E1_9BACT</name>